<comment type="caution">
    <text evidence="5">The sequence shown here is derived from an EMBL/GenBank/DDBJ whole genome shotgun (WGS) entry which is preliminary data.</text>
</comment>
<dbReference type="PANTHER" id="PTHR11566">
    <property type="entry name" value="DYNAMIN"/>
    <property type="match status" value="1"/>
</dbReference>
<dbReference type="CDD" id="cd08771">
    <property type="entry name" value="DLP_1"/>
    <property type="match status" value="1"/>
</dbReference>
<evidence type="ECO:0000259" key="3">
    <source>
        <dbReference type="PROSITE" id="PS51388"/>
    </source>
</evidence>
<dbReference type="PANTHER" id="PTHR11566:SF149">
    <property type="entry name" value="GTPASE, PUTATIVE (AFU_ORTHOLOGUE AFUA_6G11890)-RELATED"/>
    <property type="match status" value="1"/>
</dbReference>
<evidence type="ECO:0000256" key="2">
    <source>
        <dbReference type="ARBA" id="ARBA00023134"/>
    </source>
</evidence>
<dbReference type="InterPro" id="IPR030381">
    <property type="entry name" value="G_DYNAMIN_dom"/>
</dbReference>
<accession>A0ABQ8GV52</accession>
<feature type="domain" description="GED" evidence="3">
    <location>
        <begin position="607"/>
        <end position="698"/>
    </location>
</feature>
<dbReference type="PROSITE" id="PS51388">
    <property type="entry name" value="GED"/>
    <property type="match status" value="1"/>
</dbReference>
<dbReference type="Pfam" id="PF00350">
    <property type="entry name" value="Dynamin_N"/>
    <property type="match status" value="1"/>
</dbReference>
<keyword evidence="2" id="KW-0342">GTP-binding</keyword>
<keyword evidence="6" id="KW-1185">Reference proteome</keyword>
<dbReference type="Pfam" id="PF01031">
    <property type="entry name" value="Dynamin_M"/>
    <property type="match status" value="1"/>
</dbReference>
<evidence type="ECO:0000259" key="4">
    <source>
        <dbReference type="PROSITE" id="PS51718"/>
    </source>
</evidence>
<dbReference type="Proteomes" id="UP000774617">
    <property type="component" value="Unassembled WGS sequence"/>
</dbReference>
<feature type="domain" description="Dynamin-type G" evidence="4">
    <location>
        <begin position="37"/>
        <end position="321"/>
    </location>
</feature>
<evidence type="ECO:0000256" key="1">
    <source>
        <dbReference type="ARBA" id="ARBA00022741"/>
    </source>
</evidence>
<organism evidence="5 6">
    <name type="scientific">Macrophomina phaseolina</name>
    <dbReference type="NCBI Taxonomy" id="35725"/>
    <lineage>
        <taxon>Eukaryota</taxon>
        <taxon>Fungi</taxon>
        <taxon>Dikarya</taxon>
        <taxon>Ascomycota</taxon>
        <taxon>Pezizomycotina</taxon>
        <taxon>Dothideomycetes</taxon>
        <taxon>Dothideomycetes incertae sedis</taxon>
        <taxon>Botryosphaeriales</taxon>
        <taxon>Botryosphaeriaceae</taxon>
        <taxon>Macrophomina</taxon>
    </lineage>
</organism>
<dbReference type="InterPro" id="IPR045063">
    <property type="entry name" value="Dynamin_N"/>
</dbReference>
<dbReference type="InterPro" id="IPR020850">
    <property type="entry name" value="GED_dom"/>
</dbReference>
<dbReference type="EMBL" id="JAGTJR010000002">
    <property type="protein sequence ID" value="KAH7063257.1"/>
    <property type="molecule type" value="Genomic_DNA"/>
</dbReference>
<reference evidence="5 6" key="1">
    <citation type="journal article" date="2021" name="Nat. Commun.">
        <title>Genetic determinants of endophytism in the Arabidopsis root mycobiome.</title>
        <authorList>
            <person name="Mesny F."/>
            <person name="Miyauchi S."/>
            <person name="Thiergart T."/>
            <person name="Pickel B."/>
            <person name="Atanasova L."/>
            <person name="Karlsson M."/>
            <person name="Huettel B."/>
            <person name="Barry K.W."/>
            <person name="Haridas S."/>
            <person name="Chen C."/>
            <person name="Bauer D."/>
            <person name="Andreopoulos W."/>
            <person name="Pangilinan J."/>
            <person name="LaButti K."/>
            <person name="Riley R."/>
            <person name="Lipzen A."/>
            <person name="Clum A."/>
            <person name="Drula E."/>
            <person name="Henrissat B."/>
            <person name="Kohler A."/>
            <person name="Grigoriev I.V."/>
            <person name="Martin F.M."/>
            <person name="Hacquard S."/>
        </authorList>
    </citation>
    <scope>NUCLEOTIDE SEQUENCE [LARGE SCALE GENOMIC DNA]</scope>
    <source>
        <strain evidence="5 6">MPI-SDFR-AT-0080</strain>
    </source>
</reference>
<dbReference type="InterPro" id="IPR022812">
    <property type="entry name" value="Dynamin"/>
</dbReference>
<gene>
    <name evidence="5" type="ORF">B0J12DRAFT_562909</name>
</gene>
<dbReference type="SUPFAM" id="SSF52540">
    <property type="entry name" value="P-loop containing nucleoside triphosphate hydrolases"/>
    <property type="match status" value="1"/>
</dbReference>
<dbReference type="InterPro" id="IPR001401">
    <property type="entry name" value="Dynamin_GTPase"/>
</dbReference>
<dbReference type="PRINTS" id="PR00195">
    <property type="entry name" value="DYNAMIN"/>
</dbReference>
<sequence length="722" mass="81598">MDNSACSDSFRISLQSKDHGQLLDVIDRLRSEGISRYVPLPQIIVCGDQSSGKSSVLEAVSGVRFPTKDNLCTRFATELVLRRGLTTSVTVAITPGSERSSEEREMLLKFKAPTLNMDEFSSMIDSAKEAMGINSHTKAFSDDVLRVEISGPEQPHLTLVDLPGVIHAENKQQSAKDVQLVLSLVRSYMASSRSIILAVVSAKNDYANQIVTTLAREVDPKGFRTLGIITKPDTLHAGSESEMMFLNLARNEEVVFRLGWHVLRNRDYDSRDCSITERDQQEREFFSQGVWTSLSPSFVGIGALKPRLSTILKDQIVSELPGLIRDVQSGIEDCKTRLRRLGEARGTLHEQRQYLVRVSRSFSSLVKAALDGTYSDEFFGDAMTEVGFSKRLRAVIQNCLLDFADDMRYEGHSQEIIEDDSIVDDIMVPRQITRSDFLDHVRDLMTRTRGRELPGTFNPLIVGDLFFQQSKPWKQLADRFCSRILDAIRTFLELVLERTADESTSEGLLREFVDPAVEKCTVFLQNKIREILRPHQRGHPITYNHYFLETVQKARKEHSRKEQAKKINAFFRHKGSDSECIYREFTTGDLLQALSPQMEVDMDRFACSEAMQCMNAYYKVAMKVMVDNFAALGIEQCLLENLSEIFSPDNVMELDESFIRIIAAESEASSSERAYATKKLNSLEAALRSLIRLARQKLAGESTDCNGLALMFHLVEVLMNVR</sequence>
<name>A0ABQ8GV52_9PEZI</name>
<keyword evidence="1" id="KW-0547">Nucleotide-binding</keyword>
<dbReference type="SMART" id="SM00053">
    <property type="entry name" value="DYNc"/>
    <property type="match status" value="1"/>
</dbReference>
<proteinExistence type="predicted"/>
<dbReference type="InterPro" id="IPR027417">
    <property type="entry name" value="P-loop_NTPase"/>
</dbReference>
<protein>
    <submittedName>
        <fullName evidence="5">Dynamin family protein</fullName>
    </submittedName>
</protein>
<evidence type="ECO:0000313" key="6">
    <source>
        <dbReference type="Proteomes" id="UP000774617"/>
    </source>
</evidence>
<dbReference type="InterPro" id="IPR000375">
    <property type="entry name" value="Dynamin_stalk"/>
</dbReference>
<dbReference type="Gene3D" id="3.40.50.300">
    <property type="entry name" value="P-loop containing nucleotide triphosphate hydrolases"/>
    <property type="match status" value="1"/>
</dbReference>
<dbReference type="PROSITE" id="PS51718">
    <property type="entry name" value="G_DYNAMIN_2"/>
    <property type="match status" value="1"/>
</dbReference>
<evidence type="ECO:0000313" key="5">
    <source>
        <dbReference type="EMBL" id="KAH7063257.1"/>
    </source>
</evidence>